<feature type="compositionally biased region" description="Basic residues" evidence="1">
    <location>
        <begin position="21"/>
        <end position="38"/>
    </location>
</feature>
<keyword evidence="4" id="KW-1185">Reference proteome</keyword>
<evidence type="ECO:0000313" key="4">
    <source>
        <dbReference type="Proteomes" id="UP000266841"/>
    </source>
</evidence>
<dbReference type="InterPro" id="IPR043519">
    <property type="entry name" value="NT_sf"/>
</dbReference>
<dbReference type="GO" id="GO:0015969">
    <property type="term" value="P:guanosine tetraphosphate metabolic process"/>
    <property type="evidence" value="ECO:0007669"/>
    <property type="project" value="InterPro"/>
</dbReference>
<comment type="caution">
    <text evidence="3">The sequence shown here is derived from an EMBL/GenBank/DDBJ whole genome shotgun (WGS) entry which is preliminary data.</text>
</comment>
<dbReference type="SUPFAM" id="SSF81301">
    <property type="entry name" value="Nucleotidyltransferase"/>
    <property type="match status" value="1"/>
</dbReference>
<dbReference type="Pfam" id="PF04607">
    <property type="entry name" value="RelA_SpoT"/>
    <property type="match status" value="1"/>
</dbReference>
<evidence type="ECO:0000259" key="2">
    <source>
        <dbReference type="SMART" id="SM00954"/>
    </source>
</evidence>
<feature type="domain" description="RelA/SpoT" evidence="2">
    <location>
        <begin position="367"/>
        <end position="514"/>
    </location>
</feature>
<protein>
    <recommendedName>
        <fullName evidence="2">RelA/SpoT domain-containing protein</fullName>
    </recommendedName>
</protein>
<evidence type="ECO:0000313" key="3">
    <source>
        <dbReference type="EMBL" id="EJK45244.1"/>
    </source>
</evidence>
<organism evidence="3 4">
    <name type="scientific">Thalassiosira oceanica</name>
    <name type="common">Marine diatom</name>
    <dbReference type="NCBI Taxonomy" id="159749"/>
    <lineage>
        <taxon>Eukaryota</taxon>
        <taxon>Sar</taxon>
        <taxon>Stramenopiles</taxon>
        <taxon>Ochrophyta</taxon>
        <taxon>Bacillariophyta</taxon>
        <taxon>Coscinodiscophyceae</taxon>
        <taxon>Thalassiosirophycidae</taxon>
        <taxon>Thalassiosirales</taxon>
        <taxon>Thalassiosiraceae</taxon>
        <taxon>Thalassiosira</taxon>
    </lineage>
</organism>
<dbReference type="SMART" id="SM00954">
    <property type="entry name" value="RelA_SpoT"/>
    <property type="match status" value="1"/>
</dbReference>
<dbReference type="Gene3D" id="3.30.460.10">
    <property type="entry name" value="Beta Polymerase, domain 2"/>
    <property type="match status" value="1"/>
</dbReference>
<dbReference type="OrthoDB" id="44313at2759"/>
<feature type="region of interest" description="Disordered" evidence="1">
    <location>
        <begin position="1"/>
        <end position="57"/>
    </location>
</feature>
<dbReference type="PANTHER" id="PTHR21262">
    <property type="entry name" value="GUANOSINE-3',5'-BIS DIPHOSPHATE 3'-PYROPHOSPHOHYDROLASE"/>
    <property type="match status" value="1"/>
</dbReference>
<dbReference type="Proteomes" id="UP000266841">
    <property type="component" value="Unassembled WGS sequence"/>
</dbReference>
<reference evidence="3 4" key="1">
    <citation type="journal article" date="2012" name="Genome Biol.">
        <title>Genome and low-iron response of an oceanic diatom adapted to chronic iron limitation.</title>
        <authorList>
            <person name="Lommer M."/>
            <person name="Specht M."/>
            <person name="Roy A.S."/>
            <person name="Kraemer L."/>
            <person name="Andreson R."/>
            <person name="Gutowska M.A."/>
            <person name="Wolf J."/>
            <person name="Bergner S.V."/>
            <person name="Schilhabel M.B."/>
            <person name="Klostermeier U.C."/>
            <person name="Beiko R.G."/>
            <person name="Rosenstiel P."/>
            <person name="Hippler M."/>
            <person name="Laroche J."/>
        </authorList>
    </citation>
    <scope>NUCLEOTIDE SEQUENCE [LARGE SCALE GENOMIC DNA]</scope>
    <source>
        <strain evidence="3 4">CCMP1005</strain>
    </source>
</reference>
<proteinExistence type="predicted"/>
<dbReference type="eggNOG" id="KOG1157">
    <property type="taxonomic scope" value="Eukaryota"/>
</dbReference>
<name>K0R292_THAOC</name>
<gene>
    <name evidence="3" type="ORF">THAOC_36147</name>
</gene>
<accession>K0R292</accession>
<evidence type="ECO:0000256" key="1">
    <source>
        <dbReference type="SAM" id="MobiDB-lite"/>
    </source>
</evidence>
<sequence>MRTIREGSCSANELEEAVRGRQGRARNRRKRRRKIERSRRKEGQLARRSARSTPLLPPWLSGLDDTDVGRADAEQTAFSKLQRLKLALNGIFYDPVLKESMARATPFTQSDIDDILDSVRVASNGDLSLASGCAEFLLLMLSLEEEGTLNSDLMERWEGVDSGKDSEKIMTRDLLIAATFHYCDCVRARNLGVYDFAKQTMEGSIDKDAWAEIESKRQFWLPDDRLDLPDESSMQVSQQPPIFQYGEASTLIAAGAARIKKGEIMAMTVKQPLSDAEILRSFLISVAEDWRALVIRSSACLYRLRGIARAGKRIGATPGSYNQVGREALKEGGDLTSMAQVLTTRMEQLLRSDDIFISQIEDVSVNARVKEPYSLWRKMLRYRKEMADMRRNCRDEIDRRPTLSLKWVPDTLALRVVLSAMRLSRLEDDESLRTREKMLCFYALQLISDVWPSSMAIKDYITNPKKNGYQSLHYSASMMIGGEEWPFEVQVRSEEMHKVAEYGEAAHWDYKTQTKASRSLPEANSGSLPALSQSSMTDLFQDAQNTTSLGREGKARKKSRIASYIDSLASSRDVIVENNLFIFVSTTDSALDGKIVSVDPGLSSITDLLDSLGVDLGEDDLHIYKNGIRVMTLDDKLCNGDVVTIPKEYKDKII</sequence>
<dbReference type="EMBL" id="AGNL01048661">
    <property type="protein sequence ID" value="EJK45244.1"/>
    <property type="molecule type" value="Genomic_DNA"/>
</dbReference>
<dbReference type="PANTHER" id="PTHR21262:SF31">
    <property type="entry name" value="GTP PYROPHOSPHOKINASE"/>
    <property type="match status" value="1"/>
</dbReference>
<dbReference type="InterPro" id="IPR007685">
    <property type="entry name" value="RelA_SpoT"/>
</dbReference>
<dbReference type="AlphaFoldDB" id="K0R292"/>
<dbReference type="CDD" id="cd05399">
    <property type="entry name" value="NT_Rel-Spo_like"/>
    <property type="match status" value="1"/>
</dbReference>